<dbReference type="AlphaFoldDB" id="A0A1H3J974"/>
<evidence type="ECO:0000256" key="2">
    <source>
        <dbReference type="ARBA" id="ARBA00005811"/>
    </source>
</evidence>
<dbReference type="PANTHER" id="PTHR30558:SF13">
    <property type="entry name" value="BIOPOLYMER TRANSPORT PROTEIN EXBD2"/>
    <property type="match status" value="1"/>
</dbReference>
<dbReference type="PANTHER" id="PTHR30558">
    <property type="entry name" value="EXBD MEMBRANE COMPONENT OF PMF-DRIVEN MACROMOLECULE IMPORT SYSTEM"/>
    <property type="match status" value="1"/>
</dbReference>
<dbReference type="OrthoDB" id="9793581at2"/>
<dbReference type="EMBL" id="FNOY01000031">
    <property type="protein sequence ID" value="SDY36466.1"/>
    <property type="molecule type" value="Genomic_DNA"/>
</dbReference>
<dbReference type="RefSeq" id="WP_090414239.1">
    <property type="nucleotide sequence ID" value="NZ_FNOY01000031.1"/>
</dbReference>
<dbReference type="Gene3D" id="3.30.420.270">
    <property type="match status" value="1"/>
</dbReference>
<reference evidence="9 10" key="1">
    <citation type="submission" date="2016-10" db="EMBL/GenBank/DDBJ databases">
        <authorList>
            <person name="de Groot N.N."/>
        </authorList>
    </citation>
    <scope>NUCLEOTIDE SEQUENCE [LARGE SCALE GENOMIC DNA]</scope>
    <source>
        <strain evidence="9 10">Nm1</strain>
    </source>
</reference>
<evidence type="ECO:0000313" key="10">
    <source>
        <dbReference type="Proteomes" id="UP000198640"/>
    </source>
</evidence>
<evidence type="ECO:0000256" key="4">
    <source>
        <dbReference type="ARBA" id="ARBA00022692"/>
    </source>
</evidence>
<evidence type="ECO:0000313" key="9">
    <source>
        <dbReference type="EMBL" id="SDY36466.1"/>
    </source>
</evidence>
<keyword evidence="7" id="KW-0813">Transport</keyword>
<dbReference type="Pfam" id="PF02472">
    <property type="entry name" value="ExbD"/>
    <property type="match status" value="1"/>
</dbReference>
<gene>
    <name evidence="9" type="ORF">SAMN05421881_103121</name>
</gene>
<proteinExistence type="inferred from homology"/>
<evidence type="ECO:0000256" key="1">
    <source>
        <dbReference type="ARBA" id="ARBA00004162"/>
    </source>
</evidence>
<sequence>MQRRHTRPAGSGAGLNVTPLIDMVFILLIFFAVNSSFVKETGVEVDRPTAQTAERQDQAGILIAVTQNGEVWIEQQQIDLRAVRGHVERLHAESPEASALILADKRSETGIVMQVLDQARLAGIARVAVAATEEP</sequence>
<comment type="subcellular location">
    <subcellularLocation>
        <location evidence="1">Cell membrane</location>
        <topology evidence="1">Single-pass membrane protein</topology>
    </subcellularLocation>
    <subcellularLocation>
        <location evidence="7">Cell membrane</location>
        <topology evidence="7">Single-pass type II membrane protein</topology>
    </subcellularLocation>
</comment>
<keyword evidence="4 7" id="KW-0812">Transmembrane</keyword>
<protein>
    <submittedName>
        <fullName evidence="9">Biopolymer transport protein ExbD</fullName>
    </submittedName>
</protein>
<evidence type="ECO:0000256" key="6">
    <source>
        <dbReference type="ARBA" id="ARBA00023136"/>
    </source>
</evidence>
<keyword evidence="10" id="KW-1185">Reference proteome</keyword>
<organism evidence="9 10">
    <name type="scientific">Nitrosomonas halophila</name>
    <dbReference type="NCBI Taxonomy" id="44576"/>
    <lineage>
        <taxon>Bacteria</taxon>
        <taxon>Pseudomonadati</taxon>
        <taxon>Pseudomonadota</taxon>
        <taxon>Betaproteobacteria</taxon>
        <taxon>Nitrosomonadales</taxon>
        <taxon>Nitrosomonadaceae</taxon>
        <taxon>Nitrosomonas</taxon>
    </lineage>
</organism>
<keyword evidence="6 8" id="KW-0472">Membrane</keyword>
<keyword evidence="7" id="KW-0653">Protein transport</keyword>
<feature type="transmembrane region" description="Helical" evidence="8">
    <location>
        <begin position="12"/>
        <end position="33"/>
    </location>
</feature>
<dbReference type="GO" id="GO:0005886">
    <property type="term" value="C:plasma membrane"/>
    <property type="evidence" value="ECO:0007669"/>
    <property type="project" value="UniProtKB-SubCell"/>
</dbReference>
<keyword evidence="3" id="KW-1003">Cell membrane</keyword>
<name>A0A1H3J974_9PROT</name>
<evidence type="ECO:0000256" key="5">
    <source>
        <dbReference type="ARBA" id="ARBA00022989"/>
    </source>
</evidence>
<dbReference type="GO" id="GO:0015031">
    <property type="term" value="P:protein transport"/>
    <property type="evidence" value="ECO:0007669"/>
    <property type="project" value="UniProtKB-KW"/>
</dbReference>
<keyword evidence="5 8" id="KW-1133">Transmembrane helix</keyword>
<dbReference type="Proteomes" id="UP000198640">
    <property type="component" value="Unassembled WGS sequence"/>
</dbReference>
<accession>A0A1H3J974</accession>
<evidence type="ECO:0000256" key="7">
    <source>
        <dbReference type="RuleBase" id="RU003879"/>
    </source>
</evidence>
<dbReference type="STRING" id="44576.SAMN05421881_103121"/>
<comment type="similarity">
    <text evidence="2 7">Belongs to the ExbD/TolR family.</text>
</comment>
<dbReference type="InterPro" id="IPR003400">
    <property type="entry name" value="ExbD"/>
</dbReference>
<evidence type="ECO:0000256" key="8">
    <source>
        <dbReference type="SAM" id="Phobius"/>
    </source>
</evidence>
<evidence type="ECO:0000256" key="3">
    <source>
        <dbReference type="ARBA" id="ARBA00022475"/>
    </source>
</evidence>
<dbReference type="GO" id="GO:0022857">
    <property type="term" value="F:transmembrane transporter activity"/>
    <property type="evidence" value="ECO:0007669"/>
    <property type="project" value="InterPro"/>
</dbReference>